<comment type="catalytic activity">
    <reaction evidence="8">
        <text>L-cysteinyl-[protein] + hexadecanoyl-CoA = S-hexadecanoyl-L-cysteinyl-[protein] + CoA</text>
        <dbReference type="Rhea" id="RHEA:36683"/>
        <dbReference type="Rhea" id="RHEA-COMP:10131"/>
        <dbReference type="Rhea" id="RHEA-COMP:11032"/>
        <dbReference type="ChEBI" id="CHEBI:29950"/>
        <dbReference type="ChEBI" id="CHEBI:57287"/>
        <dbReference type="ChEBI" id="CHEBI:57379"/>
        <dbReference type="ChEBI" id="CHEBI:74151"/>
        <dbReference type="EC" id="2.3.1.225"/>
    </reaction>
</comment>
<evidence type="ECO:0000256" key="7">
    <source>
        <dbReference type="PROSITE-ProRule" id="PRU00023"/>
    </source>
</evidence>
<evidence type="ECO:0000313" key="10">
    <source>
        <dbReference type="EMBL" id="KNC55481.1"/>
    </source>
</evidence>
<dbReference type="PROSITE" id="PS50088">
    <property type="entry name" value="ANK_REPEAT"/>
    <property type="match status" value="1"/>
</dbReference>
<dbReference type="Pfam" id="PF12796">
    <property type="entry name" value="Ank_2"/>
    <property type="match status" value="1"/>
</dbReference>
<dbReference type="Pfam" id="PF01529">
    <property type="entry name" value="DHHC"/>
    <property type="match status" value="1"/>
</dbReference>
<organism evidence="10 11">
    <name type="scientific">Thecamonas trahens ATCC 50062</name>
    <dbReference type="NCBI Taxonomy" id="461836"/>
    <lineage>
        <taxon>Eukaryota</taxon>
        <taxon>Apusozoa</taxon>
        <taxon>Apusomonadida</taxon>
        <taxon>Apusomonadidae</taxon>
        <taxon>Thecamonas</taxon>
    </lineage>
</organism>
<dbReference type="PROSITE" id="PS50216">
    <property type="entry name" value="DHHC"/>
    <property type="match status" value="1"/>
</dbReference>
<reference evidence="10 11" key="1">
    <citation type="submission" date="2010-05" db="EMBL/GenBank/DDBJ databases">
        <title>The Genome Sequence of Thecamonas trahens ATCC 50062.</title>
        <authorList>
            <consortium name="The Broad Institute Genome Sequencing Platform"/>
            <person name="Russ C."/>
            <person name="Cuomo C."/>
            <person name="Shea T."/>
            <person name="Young S.K."/>
            <person name="Zeng Q."/>
            <person name="Koehrsen M."/>
            <person name="Haas B."/>
            <person name="Borodovsky M."/>
            <person name="Guigo R."/>
            <person name="Alvarado L."/>
            <person name="Berlin A."/>
            <person name="Bochicchio J."/>
            <person name="Borenstein D."/>
            <person name="Chapman S."/>
            <person name="Chen Z."/>
            <person name="Freedman E."/>
            <person name="Gellesch M."/>
            <person name="Goldberg J."/>
            <person name="Griggs A."/>
            <person name="Gujja S."/>
            <person name="Heilman E."/>
            <person name="Heiman D."/>
            <person name="Hepburn T."/>
            <person name="Howarth C."/>
            <person name="Jen D."/>
            <person name="Larson L."/>
            <person name="Mehta T."/>
            <person name="Park D."/>
            <person name="Pearson M."/>
            <person name="Roberts A."/>
            <person name="Saif S."/>
            <person name="Shenoy N."/>
            <person name="Sisk P."/>
            <person name="Stolte C."/>
            <person name="Sykes S."/>
            <person name="Thomson T."/>
            <person name="Walk T."/>
            <person name="White J."/>
            <person name="Yandava C."/>
            <person name="Burger G."/>
            <person name="Gray M.W."/>
            <person name="Holland P.W.H."/>
            <person name="King N."/>
            <person name="Lang F.B.F."/>
            <person name="Roger A.J."/>
            <person name="Ruiz-Trillo I."/>
            <person name="Lander E."/>
            <person name="Nusbaum C."/>
        </authorList>
    </citation>
    <scope>NUCLEOTIDE SEQUENCE [LARGE SCALE GENOMIC DNA]</scope>
    <source>
        <strain evidence="10 11">ATCC 50062</strain>
    </source>
</reference>
<accession>A0A0L0DTV7</accession>
<gene>
    <name evidence="10" type="ORF">AMSG_01745</name>
</gene>
<keyword evidence="7" id="KW-0040">ANK repeat</keyword>
<feature type="transmembrane region" description="Helical" evidence="8">
    <location>
        <begin position="450"/>
        <end position="469"/>
    </location>
</feature>
<evidence type="ECO:0000256" key="6">
    <source>
        <dbReference type="ARBA" id="ARBA00023315"/>
    </source>
</evidence>
<evidence type="ECO:0000259" key="9">
    <source>
        <dbReference type="Pfam" id="PF01529"/>
    </source>
</evidence>
<keyword evidence="6 8" id="KW-0012">Acyltransferase</keyword>
<dbReference type="Gene3D" id="1.25.40.20">
    <property type="entry name" value="Ankyrin repeat-containing domain"/>
    <property type="match status" value="1"/>
</dbReference>
<evidence type="ECO:0000256" key="5">
    <source>
        <dbReference type="ARBA" id="ARBA00023136"/>
    </source>
</evidence>
<keyword evidence="2 8" id="KW-0808">Transferase</keyword>
<evidence type="ECO:0000256" key="2">
    <source>
        <dbReference type="ARBA" id="ARBA00022679"/>
    </source>
</evidence>
<keyword evidence="5 8" id="KW-0472">Membrane</keyword>
<dbReference type="EMBL" id="GL349439">
    <property type="protein sequence ID" value="KNC55481.1"/>
    <property type="molecule type" value="Genomic_DNA"/>
</dbReference>
<keyword evidence="11" id="KW-1185">Reference proteome</keyword>
<evidence type="ECO:0000256" key="1">
    <source>
        <dbReference type="ARBA" id="ARBA00004141"/>
    </source>
</evidence>
<evidence type="ECO:0000256" key="8">
    <source>
        <dbReference type="RuleBase" id="RU079119"/>
    </source>
</evidence>
<feature type="domain" description="Palmitoyltransferase DHHC" evidence="9">
    <location>
        <begin position="406"/>
        <end position="535"/>
    </location>
</feature>
<dbReference type="InterPro" id="IPR036770">
    <property type="entry name" value="Ankyrin_rpt-contain_sf"/>
</dbReference>
<dbReference type="SMART" id="SM00248">
    <property type="entry name" value="ANK"/>
    <property type="match status" value="3"/>
</dbReference>
<dbReference type="GeneID" id="25561479"/>
<dbReference type="GO" id="GO:0019706">
    <property type="term" value="F:protein-cysteine S-palmitoyltransferase activity"/>
    <property type="evidence" value="ECO:0007669"/>
    <property type="project" value="UniProtKB-EC"/>
</dbReference>
<feature type="transmembrane region" description="Helical" evidence="8">
    <location>
        <begin position="503"/>
        <end position="523"/>
    </location>
</feature>
<protein>
    <recommendedName>
        <fullName evidence="8">Palmitoyltransferase</fullName>
        <ecNumber evidence="8">2.3.1.225</ecNumber>
    </recommendedName>
</protein>
<comment type="similarity">
    <text evidence="8">Belongs to the DHHC palmitoyltransferase family.</text>
</comment>
<dbReference type="EC" id="2.3.1.225" evidence="8"/>
<dbReference type="PROSITE" id="PS50297">
    <property type="entry name" value="ANK_REP_REGION"/>
    <property type="match status" value="1"/>
</dbReference>
<dbReference type="GO" id="GO:0016020">
    <property type="term" value="C:membrane"/>
    <property type="evidence" value="ECO:0007669"/>
    <property type="project" value="UniProtKB-SubCell"/>
</dbReference>
<dbReference type="AlphaFoldDB" id="A0A0L0DTV7"/>
<dbReference type="GO" id="GO:0005794">
    <property type="term" value="C:Golgi apparatus"/>
    <property type="evidence" value="ECO:0007669"/>
    <property type="project" value="TreeGrafter"/>
</dbReference>
<evidence type="ECO:0000313" key="11">
    <source>
        <dbReference type="Proteomes" id="UP000054408"/>
    </source>
</evidence>
<keyword evidence="4 8" id="KW-1133">Transmembrane helix</keyword>
<sequence>MAIDLARYGRWERICRLESGDASEVCSSSGETVLHIAVTSAHPPSRKQFRTLLRLCAQVIDAKAGSSSLTPAAALCLAAGKDSPHAAGMLAELVVAGASVTARSRGGETLLHCAAACNAFLLLRLLVCSATVPEGRKLLNAKDGAGRTPLAVAAAAGHREALDVLIVAKADLDALVAAGARLRIQDEVGESALDVAVRLAQAEARAGVGSGEATLLATYLERIAGVPVGLRDPDVALDDGMVSLEAAGKVAAGLGFTLTAVVAALMALGGPWVLVIVPLGLGMMNFVKSNRNVISHPRWVPAICCGLISSTVAFVSTWAGYASTSEWLMWSCGAMAVLISFLHLVTSPSGVYLAPRFRTPHPGFPFSTTKLSLVSPALDEMPGEIRGAAQPIDMYAWAPPTLVAGYCQTCDAVRPLRAKHCARCRGCVPAMDHHCDATGTCVGAGNHGPFYVFLLLTTAYTLAALVHLVPRTRLGAVAWWATVRSGTLVSSSLDNVSWVELSWPMWNSLVLVFGFVFAGAIWFSQTWFISRNELFNEVRNGAKYRYLRNSDGQKFNPFDEGVAGNWWAFVSGADRSFPATLKWRLKAQAMASGERQRGLHAV</sequence>
<proteinExistence type="inferred from homology"/>
<dbReference type="Proteomes" id="UP000054408">
    <property type="component" value="Unassembled WGS sequence"/>
</dbReference>
<keyword evidence="3 8" id="KW-0812">Transmembrane</keyword>
<dbReference type="SUPFAM" id="SSF48403">
    <property type="entry name" value="Ankyrin repeat"/>
    <property type="match status" value="1"/>
</dbReference>
<dbReference type="GO" id="GO:0006612">
    <property type="term" value="P:protein targeting to membrane"/>
    <property type="evidence" value="ECO:0007669"/>
    <property type="project" value="TreeGrafter"/>
</dbReference>
<evidence type="ECO:0000256" key="4">
    <source>
        <dbReference type="ARBA" id="ARBA00022989"/>
    </source>
</evidence>
<dbReference type="PANTHER" id="PTHR22883">
    <property type="entry name" value="ZINC FINGER DHHC DOMAIN CONTAINING PROTEIN"/>
    <property type="match status" value="1"/>
</dbReference>
<feature type="transmembrane region" description="Helical" evidence="8">
    <location>
        <begin position="254"/>
        <end position="287"/>
    </location>
</feature>
<feature type="repeat" description="ANK" evidence="7">
    <location>
        <begin position="145"/>
        <end position="177"/>
    </location>
</feature>
<dbReference type="GO" id="GO:0005783">
    <property type="term" value="C:endoplasmic reticulum"/>
    <property type="evidence" value="ECO:0007669"/>
    <property type="project" value="TreeGrafter"/>
</dbReference>
<dbReference type="eggNOG" id="KOG1311">
    <property type="taxonomic scope" value="Eukaryota"/>
</dbReference>
<comment type="subcellular location">
    <subcellularLocation>
        <location evidence="1">Membrane</location>
        <topology evidence="1">Multi-pass membrane protein</topology>
    </subcellularLocation>
</comment>
<dbReference type="InterPro" id="IPR001594">
    <property type="entry name" value="Palmitoyltrfase_DHHC"/>
</dbReference>
<feature type="transmembrane region" description="Helical" evidence="8">
    <location>
        <begin position="327"/>
        <end position="346"/>
    </location>
</feature>
<comment type="domain">
    <text evidence="8">The DHHC domain is required for palmitoyltransferase activity.</text>
</comment>
<evidence type="ECO:0000256" key="3">
    <source>
        <dbReference type="ARBA" id="ARBA00022692"/>
    </source>
</evidence>
<feature type="transmembrane region" description="Helical" evidence="8">
    <location>
        <begin position="299"/>
        <end position="321"/>
    </location>
</feature>
<dbReference type="InterPro" id="IPR002110">
    <property type="entry name" value="Ankyrin_rpt"/>
</dbReference>
<dbReference type="RefSeq" id="XP_013761261.1">
    <property type="nucleotide sequence ID" value="XM_013905807.1"/>
</dbReference>
<dbReference type="InterPro" id="IPR039859">
    <property type="entry name" value="PFA4/ZDH16/20/ERF2-like"/>
</dbReference>
<name>A0A0L0DTV7_THETB</name>